<organism evidence="3 4">
    <name type="scientific">Ganoderma sinense ZZ0214-1</name>
    <dbReference type="NCBI Taxonomy" id="1077348"/>
    <lineage>
        <taxon>Eukaryota</taxon>
        <taxon>Fungi</taxon>
        <taxon>Dikarya</taxon>
        <taxon>Basidiomycota</taxon>
        <taxon>Agaricomycotina</taxon>
        <taxon>Agaricomycetes</taxon>
        <taxon>Polyporales</taxon>
        <taxon>Polyporaceae</taxon>
        <taxon>Ganoderma</taxon>
    </lineage>
</organism>
<name>A0A2G8RUD1_9APHY</name>
<feature type="coiled-coil region" evidence="1">
    <location>
        <begin position="297"/>
        <end position="336"/>
    </location>
</feature>
<evidence type="ECO:0000256" key="2">
    <source>
        <dbReference type="SAM" id="MobiDB-lite"/>
    </source>
</evidence>
<feature type="region of interest" description="Disordered" evidence="2">
    <location>
        <begin position="244"/>
        <end position="274"/>
    </location>
</feature>
<feature type="region of interest" description="Disordered" evidence="2">
    <location>
        <begin position="1"/>
        <end position="23"/>
    </location>
</feature>
<accession>A0A2G8RUD1</accession>
<keyword evidence="1" id="KW-0175">Coiled coil</keyword>
<keyword evidence="4" id="KW-1185">Reference proteome</keyword>
<feature type="compositionally biased region" description="Polar residues" evidence="2">
    <location>
        <begin position="263"/>
        <end position="274"/>
    </location>
</feature>
<comment type="caution">
    <text evidence="3">The sequence shown here is derived from an EMBL/GenBank/DDBJ whole genome shotgun (WGS) entry which is preliminary data.</text>
</comment>
<feature type="region of interest" description="Disordered" evidence="2">
    <location>
        <begin position="364"/>
        <end position="400"/>
    </location>
</feature>
<gene>
    <name evidence="3" type="ORF">GSI_13009</name>
</gene>
<feature type="compositionally biased region" description="Polar residues" evidence="2">
    <location>
        <begin position="364"/>
        <end position="377"/>
    </location>
</feature>
<reference evidence="3 4" key="1">
    <citation type="journal article" date="2015" name="Sci. Rep.">
        <title>Chromosome-level genome map provides insights into diverse defense mechanisms in the medicinal fungus Ganoderma sinense.</title>
        <authorList>
            <person name="Zhu Y."/>
            <person name="Xu J."/>
            <person name="Sun C."/>
            <person name="Zhou S."/>
            <person name="Xu H."/>
            <person name="Nelson D.R."/>
            <person name="Qian J."/>
            <person name="Song J."/>
            <person name="Luo H."/>
            <person name="Xiang L."/>
            <person name="Li Y."/>
            <person name="Xu Z."/>
            <person name="Ji A."/>
            <person name="Wang L."/>
            <person name="Lu S."/>
            <person name="Hayward A."/>
            <person name="Sun W."/>
            <person name="Li X."/>
            <person name="Schwartz D.C."/>
            <person name="Wang Y."/>
            <person name="Chen S."/>
        </authorList>
    </citation>
    <scope>NUCLEOTIDE SEQUENCE [LARGE SCALE GENOMIC DNA]</scope>
    <source>
        <strain evidence="3 4">ZZ0214-1</strain>
    </source>
</reference>
<dbReference type="OrthoDB" id="2757250at2759"/>
<dbReference type="EMBL" id="AYKW01000056">
    <property type="protein sequence ID" value="PIL25120.1"/>
    <property type="molecule type" value="Genomic_DNA"/>
</dbReference>
<evidence type="ECO:0000256" key="1">
    <source>
        <dbReference type="SAM" id="Coils"/>
    </source>
</evidence>
<dbReference type="AlphaFoldDB" id="A0A2G8RUD1"/>
<protein>
    <submittedName>
        <fullName evidence="3">Uncharacterized protein</fullName>
    </submittedName>
</protein>
<evidence type="ECO:0000313" key="4">
    <source>
        <dbReference type="Proteomes" id="UP000230002"/>
    </source>
</evidence>
<sequence>MAKGKKAAGSAENSPLPRTPQALPKIQWTANQSAITWSLISEMEKTENRKVLFGKKSDEILCQPIGGRAEKNSSAEHKISVCKRIAEAIVPALYSKDATVAGERVRSKIVSLTASYRDYAVPIKSTGGGVQDSQPSSDAEKPSSFSWIAEIPADGPGDMTSPRAKNIWQDIELKWEFFPRMHRLLCERPNVVPPAVTTGVGPQGVSTVFYQAGPLMASSASTQDPPLSDAHIDPQLRDLDVNVATRPQSPPGAEKTAEVSAPVESSQVPAATTSGKEKLSLAMQKASTFIKPLSNKKRTFEEQLVEMSEKNMALANKRLAQERQEKRQKLSLKKREMLLQEHRLGVITRDEYRRMVYGQGEGSSFTVDTAMRSSSPLPSDGEQGLGVGGSDDIVGGGWER</sequence>
<proteinExistence type="predicted"/>
<dbReference type="Proteomes" id="UP000230002">
    <property type="component" value="Unassembled WGS sequence"/>
</dbReference>
<evidence type="ECO:0000313" key="3">
    <source>
        <dbReference type="EMBL" id="PIL25120.1"/>
    </source>
</evidence>
<feature type="compositionally biased region" description="Gly residues" evidence="2">
    <location>
        <begin position="383"/>
        <end position="400"/>
    </location>
</feature>